<dbReference type="PROSITE" id="PS50082">
    <property type="entry name" value="WD_REPEATS_2"/>
    <property type="match status" value="2"/>
</dbReference>
<feature type="domain" description="DUF1899" evidence="6">
    <location>
        <begin position="486"/>
        <end position="545"/>
    </location>
</feature>
<dbReference type="SUPFAM" id="SSF101908">
    <property type="entry name" value="Putative isomerase YbhE"/>
    <property type="match status" value="1"/>
</dbReference>
<dbReference type="SMART" id="SM00320">
    <property type="entry name" value="WD40"/>
    <property type="match status" value="5"/>
</dbReference>
<dbReference type="InterPro" id="IPR001680">
    <property type="entry name" value="WD40_rpt"/>
</dbReference>
<evidence type="ECO:0000256" key="3">
    <source>
        <dbReference type="PROSITE-ProRule" id="PRU00221"/>
    </source>
</evidence>
<feature type="compositionally biased region" description="Polar residues" evidence="5">
    <location>
        <begin position="867"/>
        <end position="878"/>
    </location>
</feature>
<protein>
    <recommendedName>
        <fullName evidence="4">Coronin</fullName>
    </recommendedName>
</protein>
<feature type="repeat" description="WD" evidence="3">
    <location>
        <begin position="554"/>
        <end position="588"/>
    </location>
</feature>
<proteinExistence type="inferred from homology"/>
<sequence>MPAVRVGAEVRGLEWDPFCPNNLATGGGDGMVKVWSIPPEGLKEDLVAPLVSINTATGGDGISDAQAVPKGLAFHPCAPGLIASRGLRKISLCDLTRPQAPCLSVGGSAAFDGDTYDMQWSYSGDVVLTTDASRALQLLDLRAGNVVAKAQDVHGPGTSRVTWCDNSVYMLTTGMSKLTREREFAVWDARSMSAPVSRTRVGGTSSGFLLPRLQYGLGLVTLCGRGDSTVRMLSFDYATGKTAAVSTTTVGGVARAYAFVPRASCDVMSCEVTRLLKLCDDGVQPVSIVIPRRDKKRFHEELFPPAPGGRPSLTAPDWLAGMNVPPYLEVLPPPQPAPRVEWNHAGSSSSTAPAAATPHTAPPSAPTPPTQGKQAAEAQPSPANASGEPAAVLSQPASEGLAAPTASGAGAGAGAVAEATTTTTERPPNGEDSPAVASSPRVGEPTAPRDRPTAAGEEGSVPDAAAAPVLESAASSGPNWRGGAPKIKLRHVYGVETKGAKPVFNLSPLLTSLDGPILAASSSFWAVPWVGGGGPVYVSPLSASGKVEPDCGLVNGHKAAVHSIAFSPFQPNLMATGSEDSTVKLWSLPEGGLAEGNMCADDAIADLTFNYTAVRYVEFNPVSENVVMTTNSDHSVQLCDVAAGGDTAASTIDVHPNTINSACFNGDGSLIATTCRDGKIRVLDPRAGSVVAEGQGHQGRKTMKAAWCFGGGRREVLASTGCAAAGHRQLCLWDPRDLSSPYSTKTVDSSNGLLLPMFCEATGLLLLAGRGGSGIKYYELSDSGGTSAPSAQFCHEYKAEGDPLSGLALLPPQCLDVASVEVARLLRLTSTSVEPVSLMLPRSADMKGFFQDGIYRSVRSSTPCQTSAEWLSGGTPSVSEGGGLTSLRPEGMQPLSERPLPSDVAVPKAVIFRQQMEQREQEEKHAADTMAKMTTLANQNAEYNPNLSVAMGVDQATILDSGSEGEWSD</sequence>
<dbReference type="InParanoid" id="D7FJL3"/>
<dbReference type="Proteomes" id="UP000002630">
    <property type="component" value="Unassembled WGS sequence"/>
</dbReference>
<dbReference type="SMART" id="SM01167">
    <property type="entry name" value="DUF1900"/>
    <property type="match status" value="2"/>
</dbReference>
<evidence type="ECO:0000259" key="6">
    <source>
        <dbReference type="SMART" id="SM01166"/>
    </source>
</evidence>
<name>D7FJL3_ECTSI</name>
<reference evidence="7 8" key="1">
    <citation type="journal article" date="2010" name="Nature">
        <title>The Ectocarpus genome and the independent evolution of multicellularity in brown algae.</title>
        <authorList>
            <person name="Cock J.M."/>
            <person name="Sterck L."/>
            <person name="Rouze P."/>
            <person name="Scornet D."/>
            <person name="Allen A.E."/>
            <person name="Amoutzias G."/>
            <person name="Anthouard V."/>
            <person name="Artiguenave F."/>
            <person name="Aury J.M."/>
            <person name="Badger J.H."/>
            <person name="Beszteri B."/>
            <person name="Billiau K."/>
            <person name="Bonnet E."/>
            <person name="Bothwell J.H."/>
            <person name="Bowler C."/>
            <person name="Boyen C."/>
            <person name="Brownlee C."/>
            <person name="Carrano C.J."/>
            <person name="Charrier B."/>
            <person name="Cho G.Y."/>
            <person name="Coelho S.M."/>
            <person name="Collen J."/>
            <person name="Corre E."/>
            <person name="Da Silva C."/>
            <person name="Delage L."/>
            <person name="Delaroque N."/>
            <person name="Dittami S.M."/>
            <person name="Doulbeau S."/>
            <person name="Elias M."/>
            <person name="Farnham G."/>
            <person name="Gachon C.M."/>
            <person name="Gschloessl B."/>
            <person name="Heesch S."/>
            <person name="Jabbari K."/>
            <person name="Jubin C."/>
            <person name="Kawai H."/>
            <person name="Kimura K."/>
            <person name="Kloareg B."/>
            <person name="Kupper F.C."/>
            <person name="Lang D."/>
            <person name="Le Bail A."/>
            <person name="Leblanc C."/>
            <person name="Lerouge P."/>
            <person name="Lohr M."/>
            <person name="Lopez P.J."/>
            <person name="Martens C."/>
            <person name="Maumus F."/>
            <person name="Michel G."/>
            <person name="Miranda-Saavedra D."/>
            <person name="Morales J."/>
            <person name="Moreau H."/>
            <person name="Motomura T."/>
            <person name="Nagasato C."/>
            <person name="Napoli C.A."/>
            <person name="Nelson D.R."/>
            <person name="Nyvall-Collen P."/>
            <person name="Peters A.F."/>
            <person name="Pommier C."/>
            <person name="Potin P."/>
            <person name="Poulain J."/>
            <person name="Quesneville H."/>
            <person name="Read B."/>
            <person name="Rensing S.A."/>
            <person name="Ritter A."/>
            <person name="Rousvoal S."/>
            <person name="Samanta M."/>
            <person name="Samson G."/>
            <person name="Schroeder D.C."/>
            <person name="Segurens B."/>
            <person name="Strittmatter M."/>
            <person name="Tonon T."/>
            <person name="Tregear J.W."/>
            <person name="Valentin K."/>
            <person name="von Dassow P."/>
            <person name="Yamagishi T."/>
            <person name="Van de Peer Y."/>
            <person name="Wincker P."/>
        </authorList>
    </citation>
    <scope>NUCLEOTIDE SEQUENCE [LARGE SCALE GENOMIC DNA]</scope>
    <source>
        <strain evidence="8">Ec32 / CCAP1310/4</strain>
    </source>
</reference>
<organism evidence="7 8">
    <name type="scientific">Ectocarpus siliculosus</name>
    <name type="common">Brown alga</name>
    <name type="synonym">Conferva siliculosa</name>
    <dbReference type="NCBI Taxonomy" id="2880"/>
    <lineage>
        <taxon>Eukaryota</taxon>
        <taxon>Sar</taxon>
        <taxon>Stramenopiles</taxon>
        <taxon>Ochrophyta</taxon>
        <taxon>PX clade</taxon>
        <taxon>Phaeophyceae</taxon>
        <taxon>Ectocarpales</taxon>
        <taxon>Ectocarpaceae</taxon>
        <taxon>Ectocarpus</taxon>
    </lineage>
</organism>
<accession>D7FJL3</accession>
<dbReference type="PANTHER" id="PTHR10856:SF0">
    <property type="entry name" value="CORONIN"/>
    <property type="match status" value="1"/>
</dbReference>
<dbReference type="InterPro" id="IPR015943">
    <property type="entry name" value="WD40/YVTN_repeat-like_dom_sf"/>
</dbReference>
<keyword evidence="1 3" id="KW-0853">WD repeat</keyword>
<dbReference type="eggNOG" id="KOG0303">
    <property type="taxonomic scope" value="Eukaryota"/>
</dbReference>
<dbReference type="InterPro" id="IPR036322">
    <property type="entry name" value="WD40_repeat_dom_sf"/>
</dbReference>
<feature type="repeat" description="WD" evidence="3">
    <location>
        <begin position="652"/>
        <end position="693"/>
    </location>
</feature>
<dbReference type="Gene3D" id="2.130.10.10">
    <property type="entry name" value="YVTN repeat-like/Quinoprotein amine dehydrogenase"/>
    <property type="match status" value="2"/>
</dbReference>
<dbReference type="SMART" id="SM01166">
    <property type="entry name" value="DUF1899"/>
    <property type="match status" value="1"/>
</dbReference>
<comment type="similarity">
    <text evidence="4">Belongs to the WD repeat coronin family.</text>
</comment>
<feature type="compositionally biased region" description="Pro residues" evidence="5">
    <location>
        <begin position="360"/>
        <end position="369"/>
    </location>
</feature>
<dbReference type="GO" id="GO:0007015">
    <property type="term" value="P:actin filament organization"/>
    <property type="evidence" value="ECO:0007669"/>
    <property type="project" value="TreeGrafter"/>
</dbReference>
<dbReference type="PROSITE" id="PS50294">
    <property type="entry name" value="WD_REPEATS_REGION"/>
    <property type="match status" value="1"/>
</dbReference>
<dbReference type="Pfam" id="PF08953">
    <property type="entry name" value="DUF1899"/>
    <property type="match status" value="1"/>
</dbReference>
<gene>
    <name evidence="7" type="ORF">Esi_0134_0091</name>
</gene>
<feature type="region of interest" description="Disordered" evidence="5">
    <location>
        <begin position="335"/>
        <end position="463"/>
    </location>
</feature>
<dbReference type="EMBL" id="FN649760">
    <property type="protein sequence ID" value="CBJ29116.1"/>
    <property type="molecule type" value="Genomic_DNA"/>
</dbReference>
<dbReference type="SUPFAM" id="SSF50978">
    <property type="entry name" value="WD40 repeat-like"/>
    <property type="match status" value="1"/>
</dbReference>
<dbReference type="InterPro" id="IPR015048">
    <property type="entry name" value="DUF1899"/>
</dbReference>
<evidence type="ECO:0000256" key="1">
    <source>
        <dbReference type="ARBA" id="ARBA00022574"/>
    </source>
</evidence>
<evidence type="ECO:0000256" key="5">
    <source>
        <dbReference type="SAM" id="MobiDB-lite"/>
    </source>
</evidence>
<dbReference type="InterPro" id="IPR015505">
    <property type="entry name" value="Coronin"/>
</dbReference>
<keyword evidence="2 4" id="KW-0677">Repeat</keyword>
<keyword evidence="8" id="KW-1185">Reference proteome</keyword>
<feature type="compositionally biased region" description="Low complexity" evidence="5">
    <location>
        <begin position="400"/>
        <end position="424"/>
    </location>
</feature>
<evidence type="ECO:0000256" key="2">
    <source>
        <dbReference type="ARBA" id="ARBA00022737"/>
    </source>
</evidence>
<dbReference type="STRING" id="2880.D7FJL3"/>
<dbReference type="PANTHER" id="PTHR10856">
    <property type="entry name" value="CORONIN"/>
    <property type="match status" value="1"/>
</dbReference>
<evidence type="ECO:0000256" key="4">
    <source>
        <dbReference type="RuleBase" id="RU280818"/>
    </source>
</evidence>
<feature type="region of interest" description="Disordered" evidence="5">
    <location>
        <begin position="867"/>
        <end position="900"/>
    </location>
</feature>
<evidence type="ECO:0000313" key="8">
    <source>
        <dbReference type="Proteomes" id="UP000002630"/>
    </source>
</evidence>
<feature type="compositionally biased region" description="Low complexity" evidence="5">
    <location>
        <begin position="345"/>
        <end position="359"/>
    </location>
</feature>
<dbReference type="GO" id="GO:0051015">
    <property type="term" value="F:actin filament binding"/>
    <property type="evidence" value="ECO:0007669"/>
    <property type="project" value="TreeGrafter"/>
</dbReference>
<dbReference type="Pfam" id="PF00400">
    <property type="entry name" value="WD40"/>
    <property type="match status" value="3"/>
</dbReference>
<evidence type="ECO:0000313" key="7">
    <source>
        <dbReference type="EMBL" id="CBJ29116.1"/>
    </source>
</evidence>
<dbReference type="Pfam" id="PF16300">
    <property type="entry name" value="WD40_4"/>
    <property type="match status" value="2"/>
</dbReference>
<dbReference type="OrthoDB" id="1850764at2759"/>
<dbReference type="AlphaFoldDB" id="D7FJL3"/>